<reference evidence="9 10" key="2">
    <citation type="journal article" date="2016" name="ISME J.">
        <title>Characterization of the first cultured representative of Verrucomicrobia subdivision 5 indicates the proposal of a novel phylum.</title>
        <authorList>
            <person name="Spring S."/>
            <person name="Bunk B."/>
            <person name="Sproer C."/>
            <person name="Schumann P."/>
            <person name="Rohde M."/>
            <person name="Tindall B.J."/>
            <person name="Klenk H.P."/>
        </authorList>
    </citation>
    <scope>NUCLEOTIDE SEQUENCE [LARGE SCALE GENOMIC DNA]</scope>
    <source>
        <strain evidence="9 10">L21-Fru-AB</strain>
    </source>
</reference>
<dbReference type="PATRIC" id="fig|1609981.3.peg.1651"/>
<dbReference type="PRINTS" id="PR00812">
    <property type="entry name" value="BCTERIALGSPF"/>
</dbReference>
<keyword evidence="5 7" id="KW-1133">Transmembrane helix</keyword>
<protein>
    <submittedName>
        <fullName evidence="9">Type IV fimbrial assembly protein PilC</fullName>
    </submittedName>
</protein>
<reference evidence="10" key="1">
    <citation type="submission" date="2015-02" db="EMBL/GenBank/DDBJ databases">
        <title>Description and complete genome sequence of the first cultured representative of the subdivision 5 of the Verrucomicrobia phylum.</title>
        <authorList>
            <person name="Spring S."/>
            <person name="Bunk B."/>
            <person name="Sproer C."/>
            <person name="Klenk H.-P."/>
        </authorList>
    </citation>
    <scope>NUCLEOTIDE SEQUENCE [LARGE SCALE GENOMIC DNA]</scope>
    <source>
        <strain evidence="10">L21-Fru-AB</strain>
    </source>
</reference>
<dbReference type="Gene3D" id="1.20.81.30">
    <property type="entry name" value="Type II secretion system (T2SS), domain F"/>
    <property type="match status" value="2"/>
</dbReference>
<dbReference type="GO" id="GO:0005886">
    <property type="term" value="C:plasma membrane"/>
    <property type="evidence" value="ECO:0007669"/>
    <property type="project" value="UniProtKB-SubCell"/>
</dbReference>
<evidence type="ECO:0000256" key="6">
    <source>
        <dbReference type="ARBA" id="ARBA00023136"/>
    </source>
</evidence>
<feature type="transmembrane region" description="Helical" evidence="7">
    <location>
        <begin position="169"/>
        <end position="191"/>
    </location>
</feature>
<dbReference type="OrthoDB" id="9805682at2"/>
<keyword evidence="3" id="KW-1003">Cell membrane</keyword>
<keyword evidence="4 7" id="KW-0812">Transmembrane</keyword>
<comment type="similarity">
    <text evidence="2">Belongs to the GSP F family.</text>
</comment>
<dbReference type="EMBL" id="CP010904">
    <property type="protein sequence ID" value="AKJ64834.1"/>
    <property type="molecule type" value="Genomic_DNA"/>
</dbReference>
<sequence length="411" mass="44396">MPGFRYIVLQGGIRREGTLEAASEREAAERLRADGASVLSLAPAPAGHTGSGKSKFLERLLDRITIRSSSVELVLRQLGSLLRSGVPILTALTALARTAPPPMQKALRHTAERIREGKSFSKALAENLPGIDRVTIGLLGVGEANGTLDTMAVHAAGLKERARKTREQILQAFSYPTVVLVAAMGIGAFMVRKVFPAVMKFIESSRKGVELPLPTRMVIALDGFLTEYGLYVLLAPVVLVVLVVALRRTARSGEWVDAIALRVPLLGGVLRFHANAMWCSTMGSLLGSGLDVLAAVDLVRGTMSNWIYAAQFERVRAMLRDGSSLSKSIEATELYRLTPMAHTLVSVSEEGGHMDESLLEVGRFSEDQLTRRVTLLSKLVEPAVFVVVGGFVGLVYFGFYLAVLTATRAAR</sequence>
<comment type="subcellular location">
    <subcellularLocation>
        <location evidence="1">Cell membrane</location>
        <topology evidence="1">Multi-pass membrane protein</topology>
    </subcellularLocation>
</comment>
<evidence type="ECO:0000256" key="2">
    <source>
        <dbReference type="ARBA" id="ARBA00005745"/>
    </source>
</evidence>
<evidence type="ECO:0000313" key="10">
    <source>
        <dbReference type="Proteomes" id="UP000035268"/>
    </source>
</evidence>
<evidence type="ECO:0000256" key="4">
    <source>
        <dbReference type="ARBA" id="ARBA00022692"/>
    </source>
</evidence>
<dbReference type="PANTHER" id="PTHR30012">
    <property type="entry name" value="GENERAL SECRETION PATHWAY PROTEIN"/>
    <property type="match status" value="1"/>
</dbReference>
<evidence type="ECO:0000256" key="5">
    <source>
        <dbReference type="ARBA" id="ARBA00022989"/>
    </source>
</evidence>
<gene>
    <name evidence="9" type="ORF">L21SP4_01591</name>
</gene>
<dbReference type="InterPro" id="IPR003004">
    <property type="entry name" value="GspF/PilC"/>
</dbReference>
<dbReference type="Pfam" id="PF00482">
    <property type="entry name" value="T2SSF"/>
    <property type="match status" value="2"/>
</dbReference>
<evidence type="ECO:0000256" key="1">
    <source>
        <dbReference type="ARBA" id="ARBA00004651"/>
    </source>
</evidence>
<evidence type="ECO:0000256" key="7">
    <source>
        <dbReference type="SAM" id="Phobius"/>
    </source>
</evidence>
<evidence type="ECO:0000259" key="8">
    <source>
        <dbReference type="Pfam" id="PF00482"/>
    </source>
</evidence>
<keyword evidence="6 7" id="KW-0472">Membrane</keyword>
<evidence type="ECO:0000313" key="9">
    <source>
        <dbReference type="EMBL" id="AKJ64834.1"/>
    </source>
</evidence>
<feature type="transmembrane region" description="Helical" evidence="7">
    <location>
        <begin position="228"/>
        <end position="246"/>
    </location>
</feature>
<dbReference type="InterPro" id="IPR018076">
    <property type="entry name" value="T2SS_GspF_dom"/>
</dbReference>
<accession>A0A0G3EL31</accession>
<dbReference type="AlphaFoldDB" id="A0A0G3EL31"/>
<feature type="transmembrane region" description="Helical" evidence="7">
    <location>
        <begin position="379"/>
        <end position="403"/>
    </location>
</feature>
<dbReference type="STRING" id="1307763.L21SP4_01591"/>
<proteinExistence type="inferred from homology"/>
<organism evidence="9 10">
    <name type="scientific">Kiritimatiella glycovorans</name>
    <dbReference type="NCBI Taxonomy" id="1307763"/>
    <lineage>
        <taxon>Bacteria</taxon>
        <taxon>Pseudomonadati</taxon>
        <taxon>Kiritimatiellota</taxon>
        <taxon>Kiritimatiellia</taxon>
        <taxon>Kiritimatiellales</taxon>
        <taxon>Kiritimatiellaceae</taxon>
        <taxon>Kiritimatiella</taxon>
    </lineage>
</organism>
<dbReference type="RefSeq" id="WP_052882124.1">
    <property type="nucleotide sequence ID" value="NZ_CP010904.1"/>
</dbReference>
<dbReference type="KEGG" id="vbl:L21SP4_01591"/>
<feature type="domain" description="Type II secretion system protein GspF" evidence="8">
    <location>
        <begin position="75"/>
        <end position="191"/>
    </location>
</feature>
<evidence type="ECO:0000256" key="3">
    <source>
        <dbReference type="ARBA" id="ARBA00022475"/>
    </source>
</evidence>
<keyword evidence="10" id="KW-1185">Reference proteome</keyword>
<dbReference type="Proteomes" id="UP000035268">
    <property type="component" value="Chromosome"/>
</dbReference>
<dbReference type="InterPro" id="IPR042094">
    <property type="entry name" value="T2SS_GspF_sf"/>
</dbReference>
<dbReference type="PANTHER" id="PTHR30012:SF0">
    <property type="entry name" value="TYPE II SECRETION SYSTEM PROTEIN F-RELATED"/>
    <property type="match status" value="1"/>
</dbReference>
<name>A0A0G3EL31_9BACT</name>
<feature type="domain" description="Type II secretion system protein GspF" evidence="8">
    <location>
        <begin position="278"/>
        <end position="401"/>
    </location>
</feature>